<evidence type="ECO:0000256" key="3">
    <source>
        <dbReference type="ARBA" id="ARBA00022729"/>
    </source>
</evidence>
<dbReference type="SMART" id="SM00062">
    <property type="entry name" value="PBPb"/>
    <property type="match status" value="1"/>
</dbReference>
<evidence type="ECO:0000256" key="4">
    <source>
        <dbReference type="RuleBase" id="RU003744"/>
    </source>
</evidence>
<evidence type="ECO:0000313" key="9">
    <source>
        <dbReference type="EMBL" id="STC68897.1"/>
    </source>
</evidence>
<keyword evidence="3 6" id="KW-0732">Signal</keyword>
<dbReference type="InterPro" id="IPR001638">
    <property type="entry name" value="Solute-binding_3/MltF_N"/>
</dbReference>
<feature type="chain" id="PRO_5038502833" evidence="6">
    <location>
        <begin position="23"/>
        <end position="328"/>
    </location>
</feature>
<feature type="signal peptide" evidence="6">
    <location>
        <begin position="1"/>
        <end position="22"/>
    </location>
</feature>
<dbReference type="GO" id="GO:0030288">
    <property type="term" value="C:outer membrane-bounded periplasmic space"/>
    <property type="evidence" value="ECO:0007669"/>
    <property type="project" value="TreeGrafter"/>
</dbReference>
<reference evidence="9 10" key="1">
    <citation type="submission" date="2018-06" db="EMBL/GenBank/DDBJ databases">
        <authorList>
            <consortium name="Pathogen Informatics"/>
            <person name="Doyle S."/>
        </authorList>
    </citation>
    <scope>NUCLEOTIDE SEQUENCE [LARGE SCALE GENOMIC DNA]</scope>
    <source>
        <strain evidence="9 10">NCTC11862</strain>
    </source>
</reference>
<dbReference type="STRING" id="35756.GCA_001044155_01016"/>
<accession>A0A376CL30</accession>
<feature type="compositionally biased region" description="Pro residues" evidence="5">
    <location>
        <begin position="27"/>
        <end position="43"/>
    </location>
</feature>
<dbReference type="InterPro" id="IPR018313">
    <property type="entry name" value="SBP_3_CS"/>
</dbReference>
<dbReference type="CDD" id="cd13690">
    <property type="entry name" value="PBP2_GluB"/>
    <property type="match status" value="1"/>
</dbReference>
<evidence type="ECO:0000256" key="5">
    <source>
        <dbReference type="SAM" id="MobiDB-lite"/>
    </source>
</evidence>
<dbReference type="SMART" id="SM00079">
    <property type="entry name" value="PBPe"/>
    <property type="match status" value="1"/>
</dbReference>
<dbReference type="PROSITE" id="PS01039">
    <property type="entry name" value="SBP_BACTERIAL_3"/>
    <property type="match status" value="1"/>
</dbReference>
<dbReference type="GO" id="GO:0005576">
    <property type="term" value="C:extracellular region"/>
    <property type="evidence" value="ECO:0007669"/>
    <property type="project" value="TreeGrafter"/>
</dbReference>
<evidence type="ECO:0000259" key="7">
    <source>
        <dbReference type="SMART" id="SM00062"/>
    </source>
</evidence>
<evidence type="ECO:0000313" key="10">
    <source>
        <dbReference type="Proteomes" id="UP000254467"/>
    </source>
</evidence>
<dbReference type="OrthoDB" id="9807888at2"/>
<evidence type="ECO:0000256" key="2">
    <source>
        <dbReference type="ARBA" id="ARBA00022448"/>
    </source>
</evidence>
<keyword evidence="10" id="KW-1185">Reference proteome</keyword>
<keyword evidence="2" id="KW-0813">Transport</keyword>
<feature type="domain" description="Ionotropic glutamate receptor C-terminal" evidence="8">
    <location>
        <begin position="87"/>
        <end position="308"/>
    </location>
</feature>
<dbReference type="SUPFAM" id="SSF53850">
    <property type="entry name" value="Periplasmic binding protein-like II"/>
    <property type="match status" value="1"/>
</dbReference>
<dbReference type="PANTHER" id="PTHR30085:SF6">
    <property type="entry name" value="ABC TRANSPORTER GLUTAMINE-BINDING PROTEIN GLNH"/>
    <property type="match status" value="1"/>
</dbReference>
<gene>
    <name evidence="9" type="primary">peb1A_2</name>
    <name evidence="9" type="ORF">NCTC11862_00673</name>
</gene>
<evidence type="ECO:0000256" key="6">
    <source>
        <dbReference type="SAM" id="SignalP"/>
    </source>
</evidence>
<dbReference type="GO" id="GO:0015276">
    <property type="term" value="F:ligand-gated monoatomic ion channel activity"/>
    <property type="evidence" value="ECO:0007669"/>
    <property type="project" value="InterPro"/>
</dbReference>
<dbReference type="InterPro" id="IPR051455">
    <property type="entry name" value="Bact_solute-bind_prot3"/>
</dbReference>
<protein>
    <submittedName>
        <fullName evidence="9">Amino acid ABC transporter glutamin-binding protein</fullName>
    </submittedName>
</protein>
<dbReference type="Gene3D" id="3.40.190.10">
    <property type="entry name" value="Periplasmic binding protein-like II"/>
    <property type="match status" value="2"/>
</dbReference>
<dbReference type="EMBL" id="UFXQ01000001">
    <property type="protein sequence ID" value="STC68897.1"/>
    <property type="molecule type" value="Genomic_DNA"/>
</dbReference>
<dbReference type="Pfam" id="PF00497">
    <property type="entry name" value="SBP_bac_3"/>
    <property type="match status" value="1"/>
</dbReference>
<feature type="domain" description="Solute-binding protein family 3/N-terminal" evidence="7">
    <location>
        <begin position="87"/>
        <end position="309"/>
    </location>
</feature>
<name>A0A376CL30_9CORY</name>
<feature type="region of interest" description="Disordered" evidence="5">
    <location>
        <begin position="20"/>
        <end position="77"/>
    </location>
</feature>
<evidence type="ECO:0000256" key="1">
    <source>
        <dbReference type="ARBA" id="ARBA00010333"/>
    </source>
</evidence>
<feature type="compositionally biased region" description="Acidic residues" evidence="5">
    <location>
        <begin position="51"/>
        <end position="62"/>
    </location>
</feature>
<organism evidence="9 10">
    <name type="scientific">Corynebacterium pilosum</name>
    <dbReference type="NCBI Taxonomy" id="35756"/>
    <lineage>
        <taxon>Bacteria</taxon>
        <taxon>Bacillati</taxon>
        <taxon>Actinomycetota</taxon>
        <taxon>Actinomycetes</taxon>
        <taxon>Mycobacteriales</taxon>
        <taxon>Corynebacteriaceae</taxon>
        <taxon>Corynebacterium</taxon>
    </lineage>
</organism>
<dbReference type="RefSeq" id="WP_018581039.1">
    <property type="nucleotide sequence ID" value="NZ_LDYD01000005.1"/>
</dbReference>
<sequence>MRRLMGLTVTTAALASSLSACTTDAPTAPPEPPPVHRAGPPLPAGSTIEPADTEPVEPDSAEEPYGSLRPDDATPEERVPEVYQRGRLIVGVDQSQYLLSFRDPVTGDLGGFEVDLAREIAADIFGPNQPVDFRFVDSADRAKALQEGRVDIVIRTMTITRDRQEVVDFSTPYLDANMRLLVPRGSGLATVDSIGDGVLCVADGSTTVNVARAVAPDARLLLTTKWADCLLAIQQFQADAVLADDTILSGMAAQDPSTDIVSMPLRQEAYGVGVKKGDDGMVRQVNSTLERLRTDGTWWEMYEKWFGPYLNSQGPPQLHYREEEPADE</sequence>
<dbReference type="InterPro" id="IPR001320">
    <property type="entry name" value="Iontro_rcpt_C"/>
</dbReference>
<proteinExistence type="inferred from homology"/>
<dbReference type="PANTHER" id="PTHR30085">
    <property type="entry name" value="AMINO ACID ABC TRANSPORTER PERMEASE"/>
    <property type="match status" value="1"/>
</dbReference>
<dbReference type="PROSITE" id="PS51257">
    <property type="entry name" value="PROKAR_LIPOPROTEIN"/>
    <property type="match status" value="1"/>
</dbReference>
<dbReference type="GO" id="GO:0006865">
    <property type="term" value="P:amino acid transport"/>
    <property type="evidence" value="ECO:0007669"/>
    <property type="project" value="TreeGrafter"/>
</dbReference>
<dbReference type="Proteomes" id="UP000254467">
    <property type="component" value="Unassembled WGS sequence"/>
</dbReference>
<comment type="similarity">
    <text evidence="1 4">Belongs to the bacterial solute-binding protein 3 family.</text>
</comment>
<dbReference type="GO" id="GO:0016020">
    <property type="term" value="C:membrane"/>
    <property type="evidence" value="ECO:0007669"/>
    <property type="project" value="InterPro"/>
</dbReference>
<evidence type="ECO:0000259" key="8">
    <source>
        <dbReference type="SMART" id="SM00079"/>
    </source>
</evidence>
<dbReference type="AlphaFoldDB" id="A0A376CL30"/>